<evidence type="ECO:0000256" key="4">
    <source>
        <dbReference type="ARBA" id="ARBA00022777"/>
    </source>
</evidence>
<protein>
    <submittedName>
        <fullName evidence="9">G-type lectin S-receptor-like serine/threonine-protein kinase SD1-1 isoform X5</fullName>
    </submittedName>
</protein>
<dbReference type="PANTHER" id="PTHR27002:SF566">
    <property type="entry name" value="RECEPTOR-LIKE SERINE_THREONINE-PROTEIN KINASE"/>
    <property type="match status" value="1"/>
</dbReference>
<evidence type="ECO:0000256" key="3">
    <source>
        <dbReference type="ARBA" id="ARBA00022741"/>
    </source>
</evidence>
<dbReference type="Gene3D" id="1.10.510.10">
    <property type="entry name" value="Transferase(Phosphotransferase) domain 1"/>
    <property type="match status" value="1"/>
</dbReference>
<gene>
    <name evidence="9" type="primary">LOC116203190</name>
</gene>
<dbReference type="InterPro" id="IPR021820">
    <property type="entry name" value="S-locus_recpt_kinase_C"/>
</dbReference>
<feature type="domain" description="S-locus receptor kinase C-terminal" evidence="7">
    <location>
        <begin position="105"/>
        <end position="149"/>
    </location>
</feature>
<dbReference type="GeneID" id="116203190"/>
<dbReference type="GO" id="GO:0004674">
    <property type="term" value="F:protein serine/threonine kinase activity"/>
    <property type="evidence" value="ECO:0007669"/>
    <property type="project" value="UniProtKB-KW"/>
</dbReference>
<evidence type="ECO:0000256" key="1">
    <source>
        <dbReference type="ARBA" id="ARBA00022527"/>
    </source>
</evidence>
<keyword evidence="2" id="KW-0808">Transferase</keyword>
<dbReference type="InterPro" id="IPR011009">
    <property type="entry name" value="Kinase-like_dom_sf"/>
</dbReference>
<organism evidence="8 9">
    <name type="scientific">Punica granatum</name>
    <name type="common">Pomegranate</name>
    <dbReference type="NCBI Taxonomy" id="22663"/>
    <lineage>
        <taxon>Eukaryota</taxon>
        <taxon>Viridiplantae</taxon>
        <taxon>Streptophyta</taxon>
        <taxon>Embryophyta</taxon>
        <taxon>Tracheophyta</taxon>
        <taxon>Spermatophyta</taxon>
        <taxon>Magnoliopsida</taxon>
        <taxon>eudicotyledons</taxon>
        <taxon>Gunneridae</taxon>
        <taxon>Pentapetalae</taxon>
        <taxon>rosids</taxon>
        <taxon>malvids</taxon>
        <taxon>Myrtales</taxon>
        <taxon>Lythraceae</taxon>
        <taxon>Punica</taxon>
    </lineage>
</organism>
<name>A0A6P8D889_PUNGR</name>
<feature type="domain" description="Serine-threonine/tyrosine-protein kinase catalytic" evidence="6">
    <location>
        <begin position="1"/>
        <end position="100"/>
    </location>
</feature>
<keyword evidence="8" id="KW-1185">Reference proteome</keyword>
<dbReference type="GO" id="GO:0005524">
    <property type="term" value="F:ATP binding"/>
    <property type="evidence" value="ECO:0007669"/>
    <property type="project" value="UniProtKB-KW"/>
</dbReference>
<dbReference type="RefSeq" id="XP_031390719.1">
    <property type="nucleotide sequence ID" value="XM_031534859.1"/>
</dbReference>
<reference evidence="9" key="2">
    <citation type="submission" date="2025-08" db="UniProtKB">
        <authorList>
            <consortium name="RefSeq"/>
        </authorList>
    </citation>
    <scope>IDENTIFICATION</scope>
    <source>
        <tissue evidence="9">Leaf</tissue>
    </source>
</reference>
<dbReference type="SUPFAM" id="SSF56112">
    <property type="entry name" value="Protein kinase-like (PK-like)"/>
    <property type="match status" value="1"/>
</dbReference>
<keyword evidence="5" id="KW-0067">ATP-binding</keyword>
<keyword evidence="1" id="KW-0723">Serine/threonine-protein kinase</keyword>
<evidence type="ECO:0000256" key="5">
    <source>
        <dbReference type="ARBA" id="ARBA00022840"/>
    </source>
</evidence>
<reference evidence="8" key="1">
    <citation type="journal article" date="2020" name="Plant Biotechnol. J.">
        <title>The pomegranate (Punica granatum L.) draft genome dissects genetic divergence between soft- and hard-seeded cultivars.</title>
        <authorList>
            <person name="Luo X."/>
            <person name="Li H."/>
            <person name="Wu Z."/>
            <person name="Yao W."/>
            <person name="Zhao P."/>
            <person name="Cao D."/>
            <person name="Yu H."/>
            <person name="Li K."/>
            <person name="Poudel K."/>
            <person name="Zhao D."/>
            <person name="Zhang F."/>
            <person name="Xia X."/>
            <person name="Chen L."/>
            <person name="Wang Q."/>
            <person name="Jing D."/>
            <person name="Cao S."/>
        </authorList>
    </citation>
    <scope>NUCLEOTIDE SEQUENCE [LARGE SCALE GENOMIC DNA]</scope>
    <source>
        <strain evidence="8">cv. Tunisia</strain>
    </source>
</reference>
<proteinExistence type="predicted"/>
<dbReference type="GO" id="GO:0005886">
    <property type="term" value="C:plasma membrane"/>
    <property type="evidence" value="ECO:0007669"/>
    <property type="project" value="TreeGrafter"/>
</dbReference>
<evidence type="ECO:0000313" key="9">
    <source>
        <dbReference type="RefSeq" id="XP_031390719.1"/>
    </source>
</evidence>
<dbReference type="Pfam" id="PF11883">
    <property type="entry name" value="DUF3403"/>
    <property type="match status" value="1"/>
</dbReference>
<dbReference type="InterPro" id="IPR001245">
    <property type="entry name" value="Ser-Thr/Tyr_kinase_cat_dom"/>
</dbReference>
<dbReference type="Proteomes" id="UP000515151">
    <property type="component" value="Chromosome 4"/>
</dbReference>
<evidence type="ECO:0000259" key="6">
    <source>
        <dbReference type="Pfam" id="PF07714"/>
    </source>
</evidence>
<evidence type="ECO:0000256" key="2">
    <source>
        <dbReference type="ARBA" id="ARBA00022679"/>
    </source>
</evidence>
<evidence type="ECO:0000313" key="8">
    <source>
        <dbReference type="Proteomes" id="UP000515151"/>
    </source>
</evidence>
<dbReference type="AlphaFoldDB" id="A0A6P8D889"/>
<keyword evidence="4" id="KW-0418">Kinase</keyword>
<accession>A0A6P8D889</accession>
<sequence>MSPEYVVDGIFSIKSDVFSFGVLVLEIVCGKRNREFHHPDHNFNLLGHTWNLWVEGNAHELIHEWMEDSFPLSEVMRCIQVGLLCVQRCPEDRPTMSSVLLMLDSESMRLPQPKEPGFYLERIPNGKDFIMDGSEKTAKEITVTLLEGR</sequence>
<dbReference type="PANTHER" id="PTHR27002">
    <property type="entry name" value="RECEPTOR-LIKE SERINE/THREONINE-PROTEIN KINASE SD1-8"/>
    <property type="match status" value="1"/>
</dbReference>
<dbReference type="Pfam" id="PF07714">
    <property type="entry name" value="PK_Tyr_Ser-Thr"/>
    <property type="match status" value="1"/>
</dbReference>
<keyword evidence="3" id="KW-0547">Nucleotide-binding</keyword>
<evidence type="ECO:0000259" key="7">
    <source>
        <dbReference type="Pfam" id="PF11883"/>
    </source>
</evidence>